<protein>
    <submittedName>
        <fullName evidence="1">Uncharacterized protein</fullName>
    </submittedName>
</protein>
<dbReference type="EMBL" id="SNRW01003037">
    <property type="protein sequence ID" value="KAA6390969.1"/>
    <property type="molecule type" value="Genomic_DNA"/>
</dbReference>
<name>A0A5J4W9E0_9EUKA</name>
<proteinExistence type="predicted"/>
<accession>A0A5J4W9E0</accession>
<organism evidence="1 2">
    <name type="scientific">Streblomastix strix</name>
    <dbReference type="NCBI Taxonomy" id="222440"/>
    <lineage>
        <taxon>Eukaryota</taxon>
        <taxon>Metamonada</taxon>
        <taxon>Preaxostyla</taxon>
        <taxon>Oxymonadida</taxon>
        <taxon>Streblomastigidae</taxon>
        <taxon>Streblomastix</taxon>
    </lineage>
</organism>
<evidence type="ECO:0000313" key="2">
    <source>
        <dbReference type="Proteomes" id="UP000324800"/>
    </source>
</evidence>
<gene>
    <name evidence="1" type="ORF">EZS28_013505</name>
</gene>
<sequence>MLRQSSDDRKLAVKLNNKYEDANEARLHWTSDEIPQTRLIKRWGEYFDMNGDTKDLHRQGQPVSLYQHHKIKNEYKPTLEPSQQQVSDQDQPVQPYRVLIQKIHTQLLMKLFSLTRIHELLKIDYLPRLELCNAMVA</sequence>
<dbReference type="Proteomes" id="UP000324800">
    <property type="component" value="Unassembled WGS sequence"/>
</dbReference>
<dbReference type="AlphaFoldDB" id="A0A5J4W9E0"/>
<reference evidence="1 2" key="1">
    <citation type="submission" date="2019-03" db="EMBL/GenBank/DDBJ databases">
        <title>Single cell metagenomics reveals metabolic interactions within the superorganism composed of flagellate Streblomastix strix and complex community of Bacteroidetes bacteria on its surface.</title>
        <authorList>
            <person name="Treitli S.C."/>
            <person name="Kolisko M."/>
            <person name="Husnik F."/>
            <person name="Keeling P."/>
            <person name="Hampl V."/>
        </authorList>
    </citation>
    <scope>NUCLEOTIDE SEQUENCE [LARGE SCALE GENOMIC DNA]</scope>
    <source>
        <strain evidence="1">ST1C</strain>
    </source>
</reference>
<evidence type="ECO:0000313" key="1">
    <source>
        <dbReference type="EMBL" id="KAA6390969.1"/>
    </source>
</evidence>
<comment type="caution">
    <text evidence="1">The sequence shown here is derived from an EMBL/GenBank/DDBJ whole genome shotgun (WGS) entry which is preliminary data.</text>
</comment>